<dbReference type="Proteomes" id="UP000681425">
    <property type="component" value="Chromosome"/>
</dbReference>
<gene>
    <name evidence="3" type="ORF">KFK14_21500</name>
</gene>
<keyword evidence="4" id="KW-1185">Reference proteome</keyword>
<proteinExistence type="predicted"/>
<dbReference type="Gene3D" id="2.30.110.10">
    <property type="entry name" value="Electron Transport, Fmn-binding Protein, Chain A"/>
    <property type="match status" value="1"/>
</dbReference>
<dbReference type="GO" id="GO:0006208">
    <property type="term" value="P:pyrimidine nucleobase catabolic process"/>
    <property type="evidence" value="ECO:0007669"/>
    <property type="project" value="TreeGrafter"/>
</dbReference>
<keyword evidence="1" id="KW-0560">Oxidoreductase</keyword>
<protein>
    <submittedName>
        <fullName evidence="3">Flavin reductase family protein</fullName>
    </submittedName>
</protein>
<dbReference type="Pfam" id="PF01613">
    <property type="entry name" value="Flavin_Reduct"/>
    <property type="match status" value="1"/>
</dbReference>
<dbReference type="InterPro" id="IPR002563">
    <property type="entry name" value="Flavin_Rdtase-like_dom"/>
</dbReference>
<dbReference type="SUPFAM" id="SSF50475">
    <property type="entry name" value="FMN-binding split barrel"/>
    <property type="match status" value="1"/>
</dbReference>
<evidence type="ECO:0000313" key="4">
    <source>
        <dbReference type="Proteomes" id="UP000681425"/>
    </source>
</evidence>
<reference evidence="3" key="1">
    <citation type="submission" date="2021-04" db="EMBL/GenBank/DDBJ databases">
        <title>Isolation of p-tert-butylphenol degrading bacteria Sphingobium phenoxybenzoativorans Tas13 from active sludge.</title>
        <authorList>
            <person name="Li Y."/>
        </authorList>
    </citation>
    <scope>NUCLEOTIDE SEQUENCE</scope>
    <source>
        <strain evidence="3">Tas13</strain>
    </source>
</reference>
<dbReference type="AlphaFoldDB" id="A0A975K6Q9"/>
<dbReference type="PANTHER" id="PTHR30466:SF1">
    <property type="entry name" value="FMN REDUCTASE (NADH) RUTF"/>
    <property type="match status" value="1"/>
</dbReference>
<name>A0A975K6Q9_9SPHN</name>
<sequence>MGRPAHHLSDDFRNAMRRLATTVSLITAGEAENWTGMAATAVMSVCADPPTLLIAVNRSASIHSILRVGGNFCVNLLSERHQDLIAIFSGGRKGADRFKDGAWTTGARGLPLLSDALASFQCRVETIVEAGTHTLFLGIVEQVNQHSVFDPLLWADGAPAALRPLQATEIKE</sequence>
<evidence type="ECO:0000256" key="1">
    <source>
        <dbReference type="ARBA" id="ARBA00023002"/>
    </source>
</evidence>
<evidence type="ECO:0000313" key="3">
    <source>
        <dbReference type="EMBL" id="QUT05507.1"/>
    </source>
</evidence>
<dbReference type="KEGG" id="spph:KFK14_21500"/>
<accession>A0A975K6Q9</accession>
<evidence type="ECO:0000259" key="2">
    <source>
        <dbReference type="SMART" id="SM00903"/>
    </source>
</evidence>
<dbReference type="InterPro" id="IPR050268">
    <property type="entry name" value="NADH-dep_flavin_reductase"/>
</dbReference>
<dbReference type="SMART" id="SM00903">
    <property type="entry name" value="Flavin_Reduct"/>
    <property type="match status" value="1"/>
</dbReference>
<feature type="domain" description="Flavin reductase like" evidence="2">
    <location>
        <begin position="16"/>
        <end position="161"/>
    </location>
</feature>
<organism evidence="3 4">
    <name type="scientific">Sphingobium phenoxybenzoativorans</name>
    <dbReference type="NCBI Taxonomy" id="1592790"/>
    <lineage>
        <taxon>Bacteria</taxon>
        <taxon>Pseudomonadati</taxon>
        <taxon>Pseudomonadota</taxon>
        <taxon>Alphaproteobacteria</taxon>
        <taxon>Sphingomonadales</taxon>
        <taxon>Sphingomonadaceae</taxon>
        <taxon>Sphingobium</taxon>
    </lineage>
</organism>
<dbReference type="InterPro" id="IPR012349">
    <property type="entry name" value="Split_barrel_FMN-bd"/>
</dbReference>
<dbReference type="EMBL" id="CP073910">
    <property type="protein sequence ID" value="QUT05507.1"/>
    <property type="molecule type" value="Genomic_DNA"/>
</dbReference>
<dbReference type="GO" id="GO:0042602">
    <property type="term" value="F:riboflavin reductase (NADPH) activity"/>
    <property type="evidence" value="ECO:0007669"/>
    <property type="project" value="TreeGrafter"/>
</dbReference>
<dbReference type="PANTHER" id="PTHR30466">
    <property type="entry name" value="FLAVIN REDUCTASE"/>
    <property type="match status" value="1"/>
</dbReference>
<dbReference type="GO" id="GO:0010181">
    <property type="term" value="F:FMN binding"/>
    <property type="evidence" value="ECO:0007669"/>
    <property type="project" value="InterPro"/>
</dbReference>